<evidence type="ECO:0000313" key="7">
    <source>
        <dbReference type="Proteomes" id="UP001162131"/>
    </source>
</evidence>
<dbReference type="PROSITE" id="PS50105">
    <property type="entry name" value="SAM_DOMAIN"/>
    <property type="match status" value="1"/>
</dbReference>
<dbReference type="Pfam" id="PF13857">
    <property type="entry name" value="Ank_5"/>
    <property type="match status" value="1"/>
</dbReference>
<feature type="domain" description="SAM" evidence="5">
    <location>
        <begin position="371"/>
        <end position="443"/>
    </location>
</feature>
<dbReference type="GO" id="GO:0005634">
    <property type="term" value="C:nucleus"/>
    <property type="evidence" value="ECO:0007669"/>
    <property type="project" value="TreeGrafter"/>
</dbReference>
<dbReference type="Gene3D" id="1.10.150.50">
    <property type="entry name" value="Transcription Factor, Ets-1"/>
    <property type="match status" value="2"/>
</dbReference>
<dbReference type="AlphaFoldDB" id="A0AAU9K4S6"/>
<evidence type="ECO:0000256" key="4">
    <source>
        <dbReference type="SAM" id="MobiDB-lite"/>
    </source>
</evidence>
<dbReference type="Pfam" id="PF00536">
    <property type="entry name" value="SAM_1"/>
    <property type="match status" value="1"/>
</dbReference>
<sequence>MTQYNTSTSISPRSSEGSQTEILDIQKACRLGDLAAIKKAYHADPSKLNHKDESLGWTALYRTVICGHIQASQFLLKQGADPNTVNNLGETPLHQAADNSQYELAELLLEYHADPNLQQNDGDTPLHHAAFRGDSKMIEILLKHHADPNVQNYMFGRTPLHYASDCGHNESVMLMLEFGGDPFLQDRQGKTPTSLAQTKELQDMMENYQPNLDKSNTSQEIDEINMNLGTFGKLNLEKDGEYEFYDSPNPPKPEEGNLEPESEISVIQTKNELKPIYQFLEKINLQELYEVLCDAGLDDINKITERMISDNPITKRELVAIGIKKPGHIYRFLIKAEEEAGISYIKTNRKLNQESFWKCCTVPTNATFGMASFPTLREWLKSIKLEELWTVFVEAGFDSYEMIITQMYSKYPFTDEILLAEIGIAKPGHRNRILAKLQEETRSIDRKDGLVMERVSKNVSCDKCYIM</sequence>
<protein>
    <recommendedName>
        <fullName evidence="5">SAM domain-containing protein</fullName>
    </recommendedName>
</protein>
<keyword evidence="1" id="KW-0677">Repeat</keyword>
<name>A0AAU9K4S6_9CILI</name>
<keyword evidence="7" id="KW-1185">Reference proteome</keyword>
<dbReference type="InterPro" id="IPR001660">
    <property type="entry name" value="SAM"/>
</dbReference>
<dbReference type="SMART" id="SM00454">
    <property type="entry name" value="SAM"/>
    <property type="match status" value="2"/>
</dbReference>
<dbReference type="Gene3D" id="1.25.40.20">
    <property type="entry name" value="Ankyrin repeat-containing domain"/>
    <property type="match status" value="2"/>
</dbReference>
<evidence type="ECO:0000256" key="2">
    <source>
        <dbReference type="ARBA" id="ARBA00023043"/>
    </source>
</evidence>
<dbReference type="Pfam" id="PF12796">
    <property type="entry name" value="Ank_2"/>
    <property type="match status" value="1"/>
</dbReference>
<feature type="repeat" description="ANK" evidence="3">
    <location>
        <begin position="155"/>
        <end position="187"/>
    </location>
</feature>
<dbReference type="PROSITE" id="PS50297">
    <property type="entry name" value="ANK_REP_REGION"/>
    <property type="match status" value="4"/>
</dbReference>
<dbReference type="Proteomes" id="UP001162131">
    <property type="component" value="Unassembled WGS sequence"/>
</dbReference>
<keyword evidence="2 3" id="KW-0040">ANK repeat</keyword>
<dbReference type="InterPro" id="IPR036770">
    <property type="entry name" value="Ankyrin_rpt-contain_sf"/>
</dbReference>
<evidence type="ECO:0000313" key="6">
    <source>
        <dbReference type="EMBL" id="CAG9334807.1"/>
    </source>
</evidence>
<feature type="repeat" description="ANK" evidence="3">
    <location>
        <begin position="121"/>
        <end position="153"/>
    </location>
</feature>
<dbReference type="SUPFAM" id="SSF48403">
    <property type="entry name" value="Ankyrin repeat"/>
    <property type="match status" value="1"/>
</dbReference>
<dbReference type="PRINTS" id="PR01415">
    <property type="entry name" value="ANKYRIN"/>
</dbReference>
<reference evidence="6" key="1">
    <citation type="submission" date="2021-09" db="EMBL/GenBank/DDBJ databases">
        <authorList>
            <consortium name="AG Swart"/>
            <person name="Singh M."/>
            <person name="Singh A."/>
            <person name="Seah K."/>
            <person name="Emmerich C."/>
        </authorList>
    </citation>
    <scope>NUCLEOTIDE SEQUENCE</scope>
    <source>
        <strain evidence="6">ATCC30299</strain>
    </source>
</reference>
<organism evidence="6 7">
    <name type="scientific">Blepharisma stoltei</name>
    <dbReference type="NCBI Taxonomy" id="1481888"/>
    <lineage>
        <taxon>Eukaryota</taxon>
        <taxon>Sar</taxon>
        <taxon>Alveolata</taxon>
        <taxon>Ciliophora</taxon>
        <taxon>Postciliodesmatophora</taxon>
        <taxon>Heterotrichea</taxon>
        <taxon>Heterotrichida</taxon>
        <taxon>Blepharismidae</taxon>
        <taxon>Blepharisma</taxon>
    </lineage>
</organism>
<evidence type="ECO:0000256" key="3">
    <source>
        <dbReference type="PROSITE-ProRule" id="PRU00023"/>
    </source>
</evidence>
<dbReference type="SMART" id="SM00248">
    <property type="entry name" value="ANK"/>
    <property type="match status" value="4"/>
</dbReference>
<dbReference type="PANTHER" id="PTHR24201:SF15">
    <property type="entry name" value="ANKYRIN REPEAT DOMAIN-CONTAINING PROTEIN 66"/>
    <property type="match status" value="1"/>
</dbReference>
<dbReference type="Pfam" id="PF00023">
    <property type="entry name" value="Ank"/>
    <property type="match status" value="1"/>
</dbReference>
<comment type="caution">
    <text evidence="6">The sequence shown here is derived from an EMBL/GenBank/DDBJ whole genome shotgun (WGS) entry which is preliminary data.</text>
</comment>
<dbReference type="PANTHER" id="PTHR24201">
    <property type="entry name" value="ANK_REP_REGION DOMAIN-CONTAINING PROTEIN"/>
    <property type="match status" value="1"/>
</dbReference>
<proteinExistence type="predicted"/>
<evidence type="ECO:0000256" key="1">
    <source>
        <dbReference type="ARBA" id="ARBA00022737"/>
    </source>
</evidence>
<gene>
    <name evidence="6" type="ORF">BSTOLATCC_MIC62392</name>
</gene>
<dbReference type="PROSITE" id="PS50088">
    <property type="entry name" value="ANK_REPEAT"/>
    <property type="match status" value="4"/>
</dbReference>
<feature type="repeat" description="ANK" evidence="3">
    <location>
        <begin position="88"/>
        <end position="120"/>
    </location>
</feature>
<dbReference type="InterPro" id="IPR002110">
    <property type="entry name" value="Ankyrin_rpt"/>
</dbReference>
<dbReference type="EMBL" id="CAJZBQ010000060">
    <property type="protein sequence ID" value="CAG9334807.1"/>
    <property type="molecule type" value="Genomic_DNA"/>
</dbReference>
<dbReference type="InterPro" id="IPR013761">
    <property type="entry name" value="SAM/pointed_sf"/>
</dbReference>
<feature type="region of interest" description="Disordered" evidence="4">
    <location>
        <begin position="242"/>
        <end position="261"/>
    </location>
</feature>
<dbReference type="SUPFAM" id="SSF47769">
    <property type="entry name" value="SAM/Pointed domain"/>
    <property type="match status" value="2"/>
</dbReference>
<accession>A0AAU9K4S6</accession>
<feature type="repeat" description="ANK" evidence="3">
    <location>
        <begin position="55"/>
        <end position="87"/>
    </location>
</feature>
<evidence type="ECO:0000259" key="5">
    <source>
        <dbReference type="PROSITE" id="PS50105"/>
    </source>
</evidence>
<dbReference type="InterPro" id="IPR050776">
    <property type="entry name" value="Ank_Repeat/CDKN_Inhibitor"/>
</dbReference>